<organism evidence="2 3">
    <name type="scientific">Parascaris univalens</name>
    <name type="common">Nematode worm</name>
    <dbReference type="NCBI Taxonomy" id="6257"/>
    <lineage>
        <taxon>Eukaryota</taxon>
        <taxon>Metazoa</taxon>
        <taxon>Ecdysozoa</taxon>
        <taxon>Nematoda</taxon>
        <taxon>Chromadorea</taxon>
        <taxon>Rhabditida</taxon>
        <taxon>Spirurina</taxon>
        <taxon>Ascaridomorpha</taxon>
        <taxon>Ascaridoidea</taxon>
        <taxon>Ascarididae</taxon>
        <taxon>Parascaris</taxon>
    </lineage>
</organism>
<evidence type="ECO:0000313" key="3">
    <source>
        <dbReference type="WBParaSite" id="PgB06_g103_t01"/>
    </source>
</evidence>
<keyword evidence="2" id="KW-1185">Reference proteome</keyword>
<feature type="signal peptide" evidence="1">
    <location>
        <begin position="1"/>
        <end position="17"/>
    </location>
</feature>
<sequence>DWLLRICLCRVWSGCRGSLLLPRIFPKGDLVSTGLIISSHRCVSVFLSMRFVAYAYLPTHPVVSNLNDCGI</sequence>
<proteinExistence type="predicted"/>
<evidence type="ECO:0000313" key="2">
    <source>
        <dbReference type="Proteomes" id="UP000887569"/>
    </source>
</evidence>
<feature type="chain" id="PRO_5037679511" evidence="1">
    <location>
        <begin position="18"/>
        <end position="71"/>
    </location>
</feature>
<dbReference type="AlphaFoldDB" id="A0A914ZNJ2"/>
<protein>
    <submittedName>
        <fullName evidence="3">Holocytochrome c-type synthase</fullName>
    </submittedName>
</protein>
<accession>A0A914ZNJ2</accession>
<evidence type="ECO:0000256" key="1">
    <source>
        <dbReference type="SAM" id="SignalP"/>
    </source>
</evidence>
<dbReference type="WBParaSite" id="PgB06_g103_t01">
    <property type="protein sequence ID" value="PgB06_g103_t01"/>
    <property type="gene ID" value="PgB06_g103"/>
</dbReference>
<keyword evidence="1" id="KW-0732">Signal</keyword>
<dbReference type="Proteomes" id="UP000887569">
    <property type="component" value="Unplaced"/>
</dbReference>
<name>A0A914ZNJ2_PARUN</name>
<reference evidence="3" key="1">
    <citation type="submission" date="2022-11" db="UniProtKB">
        <authorList>
            <consortium name="WormBaseParasite"/>
        </authorList>
    </citation>
    <scope>IDENTIFICATION</scope>
</reference>